<evidence type="ECO:0000313" key="13">
    <source>
        <dbReference type="Proteomes" id="UP000006919"/>
    </source>
</evidence>
<feature type="binding site" evidence="8">
    <location>
        <position position="48"/>
    </location>
    <ligand>
        <name>[4Fe-4S] cluster</name>
        <dbReference type="ChEBI" id="CHEBI:49883"/>
        <label>1</label>
    </ligand>
</feature>
<dbReference type="PROSITE" id="PS51918">
    <property type="entry name" value="RADICAL_SAM"/>
    <property type="match status" value="1"/>
</dbReference>
<dbReference type="InterPro" id="IPR006638">
    <property type="entry name" value="Elp3/MiaA/NifB-like_rSAM"/>
</dbReference>
<dbReference type="AlphaFoldDB" id="E6UC72"/>
<feature type="binding site" evidence="8">
    <location>
        <position position="12"/>
    </location>
    <ligand>
        <name>[4Fe-4S] cluster</name>
        <dbReference type="ChEBI" id="CHEBI:49883"/>
        <label>1</label>
    </ligand>
</feature>
<dbReference type="CDD" id="cd01335">
    <property type="entry name" value="Radical_SAM"/>
    <property type="match status" value="1"/>
</dbReference>
<comment type="cofactor">
    <cofactor evidence="8">
        <name>[4Fe-4S] cluster</name>
        <dbReference type="ChEBI" id="CHEBI:49883"/>
    </cofactor>
    <text evidence="8">Binds 2 [4Fe-4S] clusters. One cluster is coordinated with 3 cysteines and an exchangeable S-adenosyl-L-methionine.</text>
</comment>
<evidence type="ECO:0000256" key="2">
    <source>
        <dbReference type="ARBA" id="ARBA00022490"/>
    </source>
</evidence>
<reference evidence="12 13" key="1">
    <citation type="journal article" date="2011" name="J. Bacteriol.">
        <title>Complete genome of the cellulolytic ruminal bacterium Ruminococcus albus 7.</title>
        <authorList>
            <person name="Suen G."/>
            <person name="Stevenson D.M."/>
            <person name="Bruce D.C."/>
            <person name="Chertkov O."/>
            <person name="Copeland A."/>
            <person name="Cheng J.F."/>
            <person name="Detter C."/>
            <person name="Detter J.C."/>
            <person name="Goodwin L.A."/>
            <person name="Han C.S."/>
            <person name="Hauser L.J."/>
            <person name="Ivanova N.N."/>
            <person name="Kyrpides N.C."/>
            <person name="Land M.L."/>
            <person name="Lapidus A."/>
            <person name="Lucas S."/>
            <person name="Ovchinnikova G."/>
            <person name="Pitluck S."/>
            <person name="Tapia R."/>
            <person name="Woyke T."/>
            <person name="Boyum J."/>
            <person name="Mead D."/>
            <person name="Weimer P.J."/>
        </authorList>
    </citation>
    <scope>NUCLEOTIDE SEQUENCE [LARGE SCALE GENOMIC DNA]</scope>
    <source>
        <strain evidence="13">ATCC 27210 / DSM 20455 / JCM 14654 / NCDO 2250 / 7</strain>
    </source>
</reference>
<name>E6UC72_RUMA7</name>
<dbReference type="InterPro" id="IPR005840">
    <property type="entry name" value="Ribosomal_uS12_MeSTrfase_RimO"/>
</dbReference>
<comment type="similarity">
    <text evidence="8">Belongs to the methylthiotransferase family. RimO subfamily.</text>
</comment>
<dbReference type="Pfam" id="PF04055">
    <property type="entry name" value="Radical_SAM"/>
    <property type="match status" value="1"/>
</dbReference>
<evidence type="ECO:0000256" key="1">
    <source>
        <dbReference type="ARBA" id="ARBA00022485"/>
    </source>
</evidence>
<feature type="binding site" evidence="8">
    <location>
        <position position="160"/>
    </location>
    <ligand>
        <name>[4Fe-4S] cluster</name>
        <dbReference type="ChEBI" id="CHEBI:49883"/>
        <label>2</label>
        <note>4Fe-4S-S-AdoMet</note>
    </ligand>
</feature>
<dbReference type="SFLD" id="SFLDF00274">
    <property type="entry name" value="ribosomal_protein_S12_methylth"/>
    <property type="match status" value="1"/>
</dbReference>
<dbReference type="InterPro" id="IPR002792">
    <property type="entry name" value="TRAM_dom"/>
</dbReference>
<keyword evidence="6 8" id="KW-0408">Iron</keyword>
<dbReference type="InterPro" id="IPR012340">
    <property type="entry name" value="NA-bd_OB-fold"/>
</dbReference>
<proteinExistence type="inferred from homology"/>
<feature type="binding site" evidence="8">
    <location>
        <position position="163"/>
    </location>
    <ligand>
        <name>[4Fe-4S] cluster</name>
        <dbReference type="ChEBI" id="CHEBI:49883"/>
        <label>2</label>
        <note>4Fe-4S-S-AdoMet</note>
    </ligand>
</feature>
<feature type="binding site" evidence="8">
    <location>
        <position position="156"/>
    </location>
    <ligand>
        <name>[4Fe-4S] cluster</name>
        <dbReference type="ChEBI" id="CHEBI:49883"/>
        <label>2</label>
        <note>4Fe-4S-S-AdoMet</note>
    </ligand>
</feature>
<dbReference type="InterPro" id="IPR007197">
    <property type="entry name" value="rSAM"/>
</dbReference>
<dbReference type="SMART" id="SM00729">
    <property type="entry name" value="Elp3"/>
    <property type="match status" value="1"/>
</dbReference>
<dbReference type="OrthoDB" id="9805215at2"/>
<dbReference type="GO" id="GO:0140101">
    <property type="term" value="F:catalytic activity, acting on a tRNA"/>
    <property type="evidence" value="ECO:0007669"/>
    <property type="project" value="UniProtKB-ARBA"/>
</dbReference>
<feature type="domain" description="TRAM" evidence="9">
    <location>
        <begin position="375"/>
        <end position="443"/>
    </location>
</feature>
<accession>E6UC72</accession>
<organism evidence="12 13">
    <name type="scientific">Ruminococcus albus (strain ATCC 27210 / DSM 20455 / JCM 14654 / NCDO 2250 / 7)</name>
    <dbReference type="NCBI Taxonomy" id="697329"/>
    <lineage>
        <taxon>Bacteria</taxon>
        <taxon>Bacillati</taxon>
        <taxon>Bacillota</taxon>
        <taxon>Clostridia</taxon>
        <taxon>Eubacteriales</taxon>
        <taxon>Oscillospiraceae</taxon>
        <taxon>Ruminococcus</taxon>
    </lineage>
</organism>
<dbReference type="HOGENOM" id="CLU_018697_0_1_9"/>
<dbReference type="PROSITE" id="PS01278">
    <property type="entry name" value="MTTASE_RADICAL"/>
    <property type="match status" value="1"/>
</dbReference>
<dbReference type="KEGG" id="ral:Rumal_2208"/>
<comment type="function">
    <text evidence="8">Catalyzes the methylthiolation of an aspartic acid residue of ribosomal protein uS12.</text>
</comment>
<dbReference type="GO" id="GO:0005829">
    <property type="term" value="C:cytosol"/>
    <property type="evidence" value="ECO:0007669"/>
    <property type="project" value="TreeGrafter"/>
</dbReference>
<dbReference type="Proteomes" id="UP000006919">
    <property type="component" value="Chromosome"/>
</dbReference>
<dbReference type="InterPro" id="IPR058240">
    <property type="entry name" value="rSAM_sf"/>
</dbReference>
<dbReference type="PROSITE" id="PS51449">
    <property type="entry name" value="MTTASE_N"/>
    <property type="match status" value="1"/>
</dbReference>
<dbReference type="Pfam" id="PF18693">
    <property type="entry name" value="TRAM_2"/>
    <property type="match status" value="1"/>
</dbReference>
<dbReference type="GO" id="GO:0035599">
    <property type="term" value="F:aspartic acid methylthiotransferase activity"/>
    <property type="evidence" value="ECO:0007669"/>
    <property type="project" value="TreeGrafter"/>
</dbReference>
<dbReference type="SFLD" id="SFLDG01061">
    <property type="entry name" value="methylthiotransferase"/>
    <property type="match status" value="1"/>
</dbReference>
<feature type="domain" description="Radical SAM core" evidence="11">
    <location>
        <begin position="142"/>
        <end position="372"/>
    </location>
</feature>
<evidence type="ECO:0000256" key="3">
    <source>
        <dbReference type="ARBA" id="ARBA00022679"/>
    </source>
</evidence>
<keyword evidence="4 8" id="KW-0949">S-adenosyl-L-methionine</keyword>
<dbReference type="InterPro" id="IPR038135">
    <property type="entry name" value="Methylthiotransferase_N_sf"/>
</dbReference>
<gene>
    <name evidence="8" type="primary">rimO</name>
    <name evidence="12" type="ordered locus">Rumal_2208</name>
</gene>
<feature type="binding site" evidence="8">
    <location>
        <position position="82"/>
    </location>
    <ligand>
        <name>[4Fe-4S] cluster</name>
        <dbReference type="ChEBI" id="CHEBI:49883"/>
        <label>1</label>
    </ligand>
</feature>
<dbReference type="GO" id="GO:0103039">
    <property type="term" value="F:protein methylthiotransferase activity"/>
    <property type="evidence" value="ECO:0007669"/>
    <property type="project" value="UniProtKB-EC"/>
</dbReference>
<dbReference type="PROSITE" id="PS50926">
    <property type="entry name" value="TRAM"/>
    <property type="match status" value="1"/>
</dbReference>
<comment type="subcellular location">
    <subcellularLocation>
        <location evidence="8">Cytoplasm</location>
    </subcellularLocation>
</comment>
<dbReference type="eggNOG" id="COG0621">
    <property type="taxonomic scope" value="Bacteria"/>
</dbReference>
<dbReference type="Pfam" id="PF00919">
    <property type="entry name" value="UPF0004"/>
    <property type="match status" value="1"/>
</dbReference>
<evidence type="ECO:0000256" key="5">
    <source>
        <dbReference type="ARBA" id="ARBA00022723"/>
    </source>
</evidence>
<keyword evidence="1 8" id="KW-0004">4Fe-4S</keyword>
<dbReference type="GO" id="GO:0051539">
    <property type="term" value="F:4 iron, 4 sulfur cluster binding"/>
    <property type="evidence" value="ECO:0007669"/>
    <property type="project" value="UniProtKB-UniRule"/>
</dbReference>
<dbReference type="HAMAP" id="MF_01865">
    <property type="entry name" value="MTTase_RimO"/>
    <property type="match status" value="1"/>
</dbReference>
<evidence type="ECO:0000256" key="7">
    <source>
        <dbReference type="ARBA" id="ARBA00023014"/>
    </source>
</evidence>
<sequence>MSTRVGMVSLGCPKNQVDAEHMLFDLKKEGYELVSDAALADVVIVNTCGFIESAKQEAIDTILEFCTLKQEGRIKHVIATGCLAERYRDEMKKEIPELDAVVGLGSNGNIADIIRDIYRTEESICAYGSKTDLPMEGGRLISTEPFFAYIKIAEGCSNCCTYCAIPAIRGKFRSRKMEDILEEAKWLAEHGVTELVVIAQDTTRYGEDLYGKSMLPELLKKLCEIDGFKWIRTLYSYPERISDEFIDVLASEEKLVKYIDMPIQHCNAEILKRMNRVGSEAYLLELIQKLRARIPDIVLRTTLIAGFPGETEAQFEELCEFVKNVGFERLGCFAYSPEEGTKAYSMPDQVDEQTRNRRADIIMQEQMLVADRYNQAQLGKTVEIVCEGFDRYAECYFGRGAADAPDIDGKVFFTSEKKVAVGQYVKVELFDTLDYDLLGTVTE</sequence>
<dbReference type="SFLD" id="SFLDS00029">
    <property type="entry name" value="Radical_SAM"/>
    <property type="match status" value="1"/>
</dbReference>
<keyword evidence="5 8" id="KW-0479">Metal-binding</keyword>
<dbReference type="STRING" id="697329.Rumal_2208"/>
<dbReference type="InterPro" id="IPR005839">
    <property type="entry name" value="Methylthiotransferase"/>
</dbReference>
<protein>
    <recommendedName>
        <fullName evidence="8">Ribosomal protein uS12 methylthiotransferase RimO</fullName>
        <shortName evidence="8">uS12 MTTase</shortName>
        <shortName evidence="8">uS12 methylthiotransferase</shortName>
        <ecNumber evidence="8">2.8.4.4</ecNumber>
    </recommendedName>
    <alternativeName>
        <fullName evidence="8">Ribosomal protein uS12 (aspartate-C(3))-methylthiotransferase</fullName>
    </alternativeName>
    <alternativeName>
        <fullName evidence="8">Ribosome maturation factor RimO</fullName>
    </alternativeName>
</protein>
<keyword evidence="7 8" id="KW-0411">Iron-sulfur</keyword>
<evidence type="ECO:0000256" key="6">
    <source>
        <dbReference type="ARBA" id="ARBA00023004"/>
    </source>
</evidence>
<dbReference type="GO" id="GO:0035600">
    <property type="term" value="P:tRNA methylthiolation"/>
    <property type="evidence" value="ECO:0007669"/>
    <property type="project" value="UniProtKB-ARBA"/>
</dbReference>
<dbReference type="RefSeq" id="WP_013498851.1">
    <property type="nucleotide sequence ID" value="NC_014833.1"/>
</dbReference>
<dbReference type="FunFam" id="3.80.30.20:FF:000001">
    <property type="entry name" value="tRNA-2-methylthio-N(6)-dimethylallyladenosine synthase 2"/>
    <property type="match status" value="1"/>
</dbReference>
<feature type="domain" description="MTTase N-terminal" evidence="10">
    <location>
        <begin position="3"/>
        <end position="122"/>
    </location>
</feature>
<dbReference type="EC" id="2.8.4.4" evidence="8"/>
<dbReference type="Gene3D" id="3.80.30.20">
    <property type="entry name" value="tm_1862 like domain"/>
    <property type="match status" value="1"/>
</dbReference>
<dbReference type="EMBL" id="CP002403">
    <property type="protein sequence ID" value="ADU22694.1"/>
    <property type="molecule type" value="Genomic_DNA"/>
</dbReference>
<dbReference type="Gene3D" id="2.40.50.140">
    <property type="entry name" value="Nucleic acid-binding proteins"/>
    <property type="match status" value="1"/>
</dbReference>
<dbReference type="SFLD" id="SFLDG01082">
    <property type="entry name" value="B12-binding_domain_containing"/>
    <property type="match status" value="1"/>
</dbReference>
<dbReference type="InterPro" id="IPR023404">
    <property type="entry name" value="rSAM_horseshoe"/>
</dbReference>
<evidence type="ECO:0000259" key="11">
    <source>
        <dbReference type="PROSITE" id="PS51918"/>
    </source>
</evidence>
<keyword evidence="3 8" id="KW-0808">Transferase</keyword>
<dbReference type="InterPro" id="IPR013848">
    <property type="entry name" value="Methylthiotransferase_N"/>
</dbReference>
<evidence type="ECO:0000259" key="9">
    <source>
        <dbReference type="PROSITE" id="PS50926"/>
    </source>
</evidence>
<dbReference type="PANTHER" id="PTHR43837:SF1">
    <property type="entry name" value="RIBOSOMAL PROTEIN US12 METHYLTHIOTRANSFERASE RIMO"/>
    <property type="match status" value="1"/>
</dbReference>
<dbReference type="SUPFAM" id="SSF102114">
    <property type="entry name" value="Radical SAM enzymes"/>
    <property type="match status" value="1"/>
</dbReference>
<evidence type="ECO:0000256" key="8">
    <source>
        <dbReference type="HAMAP-Rule" id="MF_01865"/>
    </source>
</evidence>
<comment type="catalytic activity">
    <reaction evidence="8">
        <text>L-aspartate(89)-[ribosomal protein uS12]-hydrogen + (sulfur carrier)-SH + AH2 + 2 S-adenosyl-L-methionine = 3-methylsulfanyl-L-aspartate(89)-[ribosomal protein uS12]-hydrogen + (sulfur carrier)-H + 5'-deoxyadenosine + L-methionine + A + S-adenosyl-L-homocysteine + 2 H(+)</text>
        <dbReference type="Rhea" id="RHEA:37087"/>
        <dbReference type="Rhea" id="RHEA-COMP:10460"/>
        <dbReference type="Rhea" id="RHEA-COMP:10461"/>
        <dbReference type="Rhea" id="RHEA-COMP:14737"/>
        <dbReference type="Rhea" id="RHEA-COMP:14739"/>
        <dbReference type="ChEBI" id="CHEBI:13193"/>
        <dbReference type="ChEBI" id="CHEBI:15378"/>
        <dbReference type="ChEBI" id="CHEBI:17319"/>
        <dbReference type="ChEBI" id="CHEBI:17499"/>
        <dbReference type="ChEBI" id="CHEBI:29917"/>
        <dbReference type="ChEBI" id="CHEBI:29961"/>
        <dbReference type="ChEBI" id="CHEBI:57844"/>
        <dbReference type="ChEBI" id="CHEBI:57856"/>
        <dbReference type="ChEBI" id="CHEBI:59789"/>
        <dbReference type="ChEBI" id="CHEBI:64428"/>
        <dbReference type="ChEBI" id="CHEBI:73599"/>
        <dbReference type="EC" id="2.8.4.4"/>
    </reaction>
</comment>
<keyword evidence="2 8" id="KW-0963">Cytoplasm</keyword>
<dbReference type="InterPro" id="IPR020612">
    <property type="entry name" value="Methylthiotransferase_CS"/>
</dbReference>
<dbReference type="PANTHER" id="PTHR43837">
    <property type="entry name" value="RIBOSOMAL PROTEIN S12 METHYLTHIOTRANSFERASE RIMO"/>
    <property type="match status" value="1"/>
</dbReference>
<dbReference type="GO" id="GO:0046872">
    <property type="term" value="F:metal ion binding"/>
    <property type="evidence" value="ECO:0007669"/>
    <property type="project" value="UniProtKB-KW"/>
</dbReference>
<evidence type="ECO:0000259" key="10">
    <source>
        <dbReference type="PROSITE" id="PS51449"/>
    </source>
</evidence>
<dbReference type="NCBIfam" id="TIGR01125">
    <property type="entry name" value="30S ribosomal protein S12 methylthiotransferase RimO"/>
    <property type="match status" value="1"/>
</dbReference>
<evidence type="ECO:0000256" key="4">
    <source>
        <dbReference type="ARBA" id="ARBA00022691"/>
    </source>
</evidence>
<evidence type="ECO:0000313" key="12">
    <source>
        <dbReference type="EMBL" id="ADU22694.1"/>
    </source>
</evidence>
<dbReference type="NCBIfam" id="TIGR00089">
    <property type="entry name" value="MiaB/RimO family radical SAM methylthiotransferase"/>
    <property type="match status" value="1"/>
</dbReference>
<dbReference type="Gene3D" id="3.40.50.12160">
    <property type="entry name" value="Methylthiotransferase, N-terminal domain"/>
    <property type="match status" value="1"/>
</dbReference>